<evidence type="ECO:0000313" key="8">
    <source>
        <dbReference type="Proteomes" id="UP000093199"/>
    </source>
</evidence>
<gene>
    <name evidence="7" type="ORF">A6M13_04070</name>
</gene>
<comment type="caution">
    <text evidence="7">The sequence shown here is derived from an EMBL/GenBank/DDBJ whole genome shotgun (WGS) entry which is preliminary data.</text>
</comment>
<proteinExistence type="predicted"/>
<keyword evidence="2 5" id="KW-0812">Transmembrane</keyword>
<dbReference type="InterPro" id="IPR051328">
    <property type="entry name" value="T7SS_ABC-Transporter"/>
</dbReference>
<dbReference type="PANTHER" id="PTHR43077:SF5">
    <property type="entry name" value="PHAGE INFECTION PROTEIN"/>
    <property type="match status" value="1"/>
</dbReference>
<dbReference type="Proteomes" id="UP000093199">
    <property type="component" value="Unassembled WGS sequence"/>
</dbReference>
<accession>A0A1C0YC90</accession>
<dbReference type="InterPro" id="IPR013525">
    <property type="entry name" value="ABC2_TM"/>
</dbReference>
<evidence type="ECO:0000313" key="7">
    <source>
        <dbReference type="EMBL" id="OCS84764.1"/>
    </source>
</evidence>
<evidence type="ECO:0000256" key="4">
    <source>
        <dbReference type="ARBA" id="ARBA00023136"/>
    </source>
</evidence>
<comment type="subcellular location">
    <subcellularLocation>
        <location evidence="1">Membrane</location>
        <topology evidence="1">Multi-pass membrane protein</topology>
    </subcellularLocation>
</comment>
<sequence length="369" mass="41053">MQKKLLAVPFIVMLVLVLVFVSTQIPMTKMAPKDIAIGFVVADDGQLAMLIQENVQKAMASNDALDIQLFDSQQDMEQALQNRELYGGIVIPENFSAAVQSLATPTPMRLDIQYYINEGQNANVSTMLQTMFTQLNSTINDMMRAQLLQQMEASGVAVPAAQVEGLIAPVKADVQVVNTTGDLATAPTVFFQPLWFASILGAVLFVMAGKKSVFLSRKEQLTFNILQSVVAIVYSFIAGYFVTWCTTWILGFEFESFHTVALFVSMACIAFLFLIKAALVWIGLPVIAVFVLLMFYGLPLIQLAPEMLPAFYQDFIVSWIPFKFLIEGLKDILFFGSGLINDNTTILMWIFVVSFIIVWVKNSITKVEQ</sequence>
<evidence type="ECO:0000256" key="5">
    <source>
        <dbReference type="SAM" id="Phobius"/>
    </source>
</evidence>
<protein>
    <recommendedName>
        <fullName evidence="6">ABC-2 type transporter transmembrane domain-containing protein</fullName>
    </recommendedName>
</protein>
<dbReference type="Gene3D" id="3.40.1710.10">
    <property type="entry name" value="abc type-2 transporter like domain"/>
    <property type="match status" value="1"/>
</dbReference>
<evidence type="ECO:0000259" key="6">
    <source>
        <dbReference type="Pfam" id="PF12698"/>
    </source>
</evidence>
<keyword evidence="3 5" id="KW-1133">Transmembrane helix</keyword>
<feature type="domain" description="ABC-2 type transporter transmembrane" evidence="6">
    <location>
        <begin position="8"/>
        <end position="359"/>
    </location>
</feature>
<dbReference type="PANTHER" id="PTHR43077">
    <property type="entry name" value="TRANSPORT PERMEASE YVFS-RELATED"/>
    <property type="match status" value="1"/>
</dbReference>
<evidence type="ECO:0000256" key="2">
    <source>
        <dbReference type="ARBA" id="ARBA00022692"/>
    </source>
</evidence>
<feature type="transmembrane region" description="Helical" evidence="5">
    <location>
        <begin position="256"/>
        <end position="275"/>
    </location>
</feature>
<organism evidence="7 8">
    <name type="scientific">Caryophanon tenue</name>
    <dbReference type="NCBI Taxonomy" id="33978"/>
    <lineage>
        <taxon>Bacteria</taxon>
        <taxon>Bacillati</taxon>
        <taxon>Bacillota</taxon>
        <taxon>Bacilli</taxon>
        <taxon>Bacillales</taxon>
        <taxon>Caryophanaceae</taxon>
        <taxon>Caryophanon</taxon>
    </lineage>
</organism>
<dbReference type="GO" id="GO:0016020">
    <property type="term" value="C:membrane"/>
    <property type="evidence" value="ECO:0007669"/>
    <property type="project" value="UniProtKB-SubCell"/>
</dbReference>
<dbReference type="EMBL" id="MASJ01000023">
    <property type="protein sequence ID" value="OCS84764.1"/>
    <property type="molecule type" value="Genomic_DNA"/>
</dbReference>
<evidence type="ECO:0000256" key="1">
    <source>
        <dbReference type="ARBA" id="ARBA00004141"/>
    </source>
</evidence>
<feature type="transmembrane region" description="Helical" evidence="5">
    <location>
        <begin position="346"/>
        <end position="364"/>
    </location>
</feature>
<dbReference type="AlphaFoldDB" id="A0A1C0YC90"/>
<dbReference type="GO" id="GO:0140359">
    <property type="term" value="F:ABC-type transporter activity"/>
    <property type="evidence" value="ECO:0007669"/>
    <property type="project" value="InterPro"/>
</dbReference>
<feature type="transmembrane region" description="Helical" evidence="5">
    <location>
        <begin position="189"/>
        <end position="208"/>
    </location>
</feature>
<reference evidence="7 8" key="1">
    <citation type="submission" date="2016-07" db="EMBL/GenBank/DDBJ databases">
        <title>Caryophanon tenue genome sequencing.</title>
        <authorList>
            <person name="Verma A."/>
            <person name="Pal Y."/>
            <person name="Krishnamurthi S."/>
        </authorList>
    </citation>
    <scope>NUCLEOTIDE SEQUENCE [LARGE SCALE GENOMIC DNA]</scope>
    <source>
        <strain evidence="7 8">DSM 14152</strain>
    </source>
</reference>
<dbReference type="RefSeq" id="WP_066546168.1">
    <property type="nucleotide sequence ID" value="NZ_MASJ01000023.1"/>
</dbReference>
<feature type="transmembrane region" description="Helical" evidence="5">
    <location>
        <begin position="229"/>
        <end position="250"/>
    </location>
</feature>
<keyword evidence="4 5" id="KW-0472">Membrane</keyword>
<dbReference type="STRING" id="33978.A6M13_04070"/>
<dbReference type="Pfam" id="PF12698">
    <property type="entry name" value="ABC2_membrane_3"/>
    <property type="match status" value="1"/>
</dbReference>
<name>A0A1C0YC90_9BACL</name>
<evidence type="ECO:0000256" key="3">
    <source>
        <dbReference type="ARBA" id="ARBA00022989"/>
    </source>
</evidence>
<feature type="transmembrane region" description="Helical" evidence="5">
    <location>
        <begin position="282"/>
        <end position="301"/>
    </location>
</feature>
<keyword evidence="8" id="KW-1185">Reference proteome</keyword>